<evidence type="ECO:0000313" key="2">
    <source>
        <dbReference type="Proteomes" id="UP001501480"/>
    </source>
</evidence>
<name>A0ABN2W7V8_9ACTN</name>
<protein>
    <submittedName>
        <fullName evidence="1">Uncharacterized protein</fullName>
    </submittedName>
</protein>
<dbReference type="EMBL" id="BAAAPY010000015">
    <property type="protein sequence ID" value="GAA2085318.1"/>
    <property type="molecule type" value="Genomic_DNA"/>
</dbReference>
<organism evidence="1 2">
    <name type="scientific">Aeromicrobium halocynthiae</name>
    <dbReference type="NCBI Taxonomy" id="560557"/>
    <lineage>
        <taxon>Bacteria</taxon>
        <taxon>Bacillati</taxon>
        <taxon>Actinomycetota</taxon>
        <taxon>Actinomycetes</taxon>
        <taxon>Propionibacteriales</taxon>
        <taxon>Nocardioidaceae</taxon>
        <taxon>Aeromicrobium</taxon>
    </lineage>
</organism>
<keyword evidence="2" id="KW-1185">Reference proteome</keyword>
<dbReference type="Proteomes" id="UP001501480">
    <property type="component" value="Unassembled WGS sequence"/>
</dbReference>
<gene>
    <name evidence="1" type="ORF">GCM10009821_28640</name>
</gene>
<sequence length="95" mass="9828">MGPLIPSSDVSWAVQIFSSADLAAFAAVDALLALALAGETVVVQHSGDGSSSFVIIETRSEPDLMEAVRQCVLTAAPRARLQQTCLAPESLSEAA</sequence>
<accession>A0ABN2W7V8</accession>
<evidence type="ECO:0000313" key="1">
    <source>
        <dbReference type="EMBL" id="GAA2085318.1"/>
    </source>
</evidence>
<proteinExistence type="predicted"/>
<reference evidence="1 2" key="1">
    <citation type="journal article" date="2019" name="Int. J. Syst. Evol. Microbiol.">
        <title>The Global Catalogue of Microorganisms (GCM) 10K type strain sequencing project: providing services to taxonomists for standard genome sequencing and annotation.</title>
        <authorList>
            <consortium name="The Broad Institute Genomics Platform"/>
            <consortium name="The Broad Institute Genome Sequencing Center for Infectious Disease"/>
            <person name="Wu L."/>
            <person name="Ma J."/>
        </authorList>
    </citation>
    <scope>NUCLEOTIDE SEQUENCE [LARGE SCALE GENOMIC DNA]</scope>
    <source>
        <strain evidence="1 2">JCM 15749</strain>
    </source>
</reference>
<comment type="caution">
    <text evidence="1">The sequence shown here is derived from an EMBL/GenBank/DDBJ whole genome shotgun (WGS) entry which is preliminary data.</text>
</comment>